<proteinExistence type="predicted"/>
<name>A0A0V8QF19_9FIRM</name>
<dbReference type="SUPFAM" id="SSF55031">
    <property type="entry name" value="Bacterial exopeptidase dimerisation domain"/>
    <property type="match status" value="1"/>
</dbReference>
<dbReference type="Gene3D" id="3.40.630.10">
    <property type="entry name" value="Zn peptidases"/>
    <property type="match status" value="1"/>
</dbReference>
<dbReference type="SUPFAM" id="SSF53187">
    <property type="entry name" value="Zn-dependent exopeptidases"/>
    <property type="match status" value="1"/>
</dbReference>
<dbReference type="STRING" id="290052.ASU35_10140"/>
<dbReference type="PANTHER" id="PTHR11014">
    <property type="entry name" value="PEPTIDASE M20 FAMILY MEMBER"/>
    <property type="match status" value="1"/>
</dbReference>
<dbReference type="PANTHER" id="PTHR11014:SF169">
    <property type="entry name" value="CLAN MH, FAMILY M20, PEPTIDASE T-LIKE METALLOPEPTIDASE"/>
    <property type="match status" value="1"/>
</dbReference>
<dbReference type="GO" id="GO:0016787">
    <property type="term" value="F:hydrolase activity"/>
    <property type="evidence" value="ECO:0007669"/>
    <property type="project" value="InterPro"/>
</dbReference>
<reference evidence="1 2" key="1">
    <citation type="submission" date="2015-11" db="EMBL/GenBank/DDBJ databases">
        <title>Butyribacter intestini gen. nov., sp. nov., a butyric acid-producing bacterium of the family Lachnospiraceae isolated from the human faeces.</title>
        <authorList>
            <person name="Zou Y."/>
            <person name="Xue W."/>
            <person name="Luo G."/>
            <person name="Lv M."/>
        </authorList>
    </citation>
    <scope>NUCLEOTIDE SEQUENCE [LARGE SCALE GENOMIC DNA]</scope>
    <source>
        <strain evidence="1 2">ACET-33324</strain>
    </source>
</reference>
<dbReference type="AlphaFoldDB" id="A0A0V8QF19"/>
<dbReference type="Pfam" id="PF01546">
    <property type="entry name" value="Peptidase_M20"/>
    <property type="match status" value="1"/>
</dbReference>
<evidence type="ECO:0000313" key="1">
    <source>
        <dbReference type="EMBL" id="KSV59192.1"/>
    </source>
</evidence>
<dbReference type="InterPro" id="IPR002933">
    <property type="entry name" value="Peptidase_M20"/>
</dbReference>
<keyword evidence="2" id="KW-1185">Reference proteome</keyword>
<sequence>MAMKEILALRQQLHKNAELSGCETKTKEILKEFLIKHTNLEIIDRGNWFYAKKEGHGGHKIAFRADFDAVAAKDGGAKHICGHDGHSSILAGSAMALSKEELKDTVYFIFQHGEENGTGGKECSQLILEEGIEEVYGLHNIPGFPKNSILVRDNTFACASVGMTIHFEGKLSHAAYPEAGRNPGAATGAVLTMAEQVLSEKGYTGMILCTPICVELGEPAFGVSASDSRIMFTIRAHYEKDLNRLKDRLEAYSREQALKYGLLVSFSYQEGFPDTVNFDSCVERVRLAAKIAGLSIVEVEEPFRWSEDFGYYLKETKGAFFGIGDGETYPQLHTENYEFPDDILDTGINMFSSILKVQK</sequence>
<protein>
    <recommendedName>
        <fullName evidence="3">Amidohydrolase</fullName>
    </recommendedName>
</protein>
<accession>A0A0V8QF19</accession>
<dbReference type="InterPro" id="IPR036264">
    <property type="entry name" value="Bact_exopeptidase_dim_dom"/>
</dbReference>
<dbReference type="Gene3D" id="3.30.70.360">
    <property type="match status" value="1"/>
</dbReference>
<dbReference type="OrthoDB" id="9776731at2"/>
<evidence type="ECO:0000313" key="2">
    <source>
        <dbReference type="Proteomes" id="UP000054874"/>
    </source>
</evidence>
<gene>
    <name evidence="1" type="ORF">ASU35_10140</name>
</gene>
<comment type="caution">
    <text evidence="1">The sequence shown here is derived from an EMBL/GenBank/DDBJ whole genome shotgun (WGS) entry which is preliminary data.</text>
</comment>
<dbReference type="InterPro" id="IPR017439">
    <property type="entry name" value="Amidohydrolase"/>
</dbReference>
<dbReference type="Proteomes" id="UP000054874">
    <property type="component" value="Unassembled WGS sequence"/>
</dbReference>
<dbReference type="EMBL" id="LNAM01000151">
    <property type="protein sequence ID" value="KSV59192.1"/>
    <property type="molecule type" value="Genomic_DNA"/>
</dbReference>
<organism evidence="1 2">
    <name type="scientific">Acetivibrio ethanolgignens</name>
    <dbReference type="NCBI Taxonomy" id="290052"/>
    <lineage>
        <taxon>Bacteria</taxon>
        <taxon>Bacillati</taxon>
        <taxon>Bacillota</taxon>
        <taxon>Clostridia</taxon>
        <taxon>Eubacteriales</taxon>
        <taxon>Oscillospiraceae</taxon>
        <taxon>Acetivibrio</taxon>
    </lineage>
</organism>
<evidence type="ECO:0008006" key="3">
    <source>
        <dbReference type="Google" id="ProtNLM"/>
    </source>
</evidence>